<feature type="domain" description="M23ase beta-sheet core" evidence="2">
    <location>
        <begin position="71"/>
        <end position="168"/>
    </location>
</feature>
<dbReference type="RefSeq" id="WP_089400514.1">
    <property type="nucleotide sequence ID" value="NZ_FZOT01000013.1"/>
</dbReference>
<dbReference type="Gene3D" id="2.70.70.10">
    <property type="entry name" value="Glucose Permease (Domain IIA)"/>
    <property type="match status" value="1"/>
</dbReference>
<dbReference type="OrthoDB" id="9800107at2"/>
<evidence type="ECO:0000256" key="1">
    <source>
        <dbReference type="SAM" id="MobiDB-lite"/>
    </source>
</evidence>
<organism evidence="3 4">
    <name type="scientific">Noviherbaspirillum humi</name>
    <dbReference type="NCBI Taxonomy" id="1688639"/>
    <lineage>
        <taxon>Bacteria</taxon>
        <taxon>Pseudomonadati</taxon>
        <taxon>Pseudomonadota</taxon>
        <taxon>Betaproteobacteria</taxon>
        <taxon>Burkholderiales</taxon>
        <taxon>Oxalobacteraceae</taxon>
        <taxon>Noviherbaspirillum</taxon>
    </lineage>
</organism>
<dbReference type="InterPro" id="IPR016047">
    <property type="entry name" value="M23ase_b-sheet_dom"/>
</dbReference>
<dbReference type="InterPro" id="IPR011055">
    <property type="entry name" value="Dup_hybrid_motif"/>
</dbReference>
<dbReference type="EMBL" id="FZOT01000013">
    <property type="protein sequence ID" value="SNT06859.1"/>
    <property type="molecule type" value="Genomic_DNA"/>
</dbReference>
<dbReference type="AlphaFoldDB" id="A0A239JM54"/>
<evidence type="ECO:0000259" key="2">
    <source>
        <dbReference type="Pfam" id="PF01551"/>
    </source>
</evidence>
<accession>A0A239JM54</accession>
<sequence length="191" mass="20563">MGLLAAILRTASVALILHVALSLGIPFLRDAFYPALLVVRPRPDHLPSPLWTATPARLHDTWGAVRSGGRHHEGIDIFARRGTPVLSTTEGLVLRVGHNNLGGKIVLVLGPGGQRHYYAHLDGYGWVRSGQRVEAGTVLGYVGNTGNAHATPPHLHYGIYAAGRAINPYPLLRGSRGNRASPPSPQENRHL</sequence>
<dbReference type="SUPFAM" id="SSF51261">
    <property type="entry name" value="Duplicated hybrid motif"/>
    <property type="match status" value="1"/>
</dbReference>
<reference evidence="3 4" key="1">
    <citation type="submission" date="2017-06" db="EMBL/GenBank/DDBJ databases">
        <authorList>
            <person name="Kim H.J."/>
            <person name="Triplett B.A."/>
        </authorList>
    </citation>
    <scope>NUCLEOTIDE SEQUENCE [LARGE SCALE GENOMIC DNA]</scope>
    <source>
        <strain evidence="3 4">U15</strain>
    </source>
</reference>
<dbReference type="PANTHER" id="PTHR21666">
    <property type="entry name" value="PEPTIDASE-RELATED"/>
    <property type="match status" value="1"/>
</dbReference>
<dbReference type="InterPro" id="IPR050570">
    <property type="entry name" value="Cell_wall_metabolism_enzyme"/>
</dbReference>
<proteinExistence type="predicted"/>
<protein>
    <submittedName>
        <fullName evidence="3">Peptidase family M23</fullName>
    </submittedName>
</protein>
<dbReference type="Pfam" id="PF01551">
    <property type="entry name" value="Peptidase_M23"/>
    <property type="match status" value="1"/>
</dbReference>
<keyword evidence="4" id="KW-1185">Reference proteome</keyword>
<dbReference type="PANTHER" id="PTHR21666:SF268">
    <property type="entry name" value="PEPTIDASE M23 DOMAIN-CONTAINING PROTEIN"/>
    <property type="match status" value="1"/>
</dbReference>
<dbReference type="Proteomes" id="UP000198284">
    <property type="component" value="Unassembled WGS sequence"/>
</dbReference>
<evidence type="ECO:0000313" key="4">
    <source>
        <dbReference type="Proteomes" id="UP000198284"/>
    </source>
</evidence>
<feature type="region of interest" description="Disordered" evidence="1">
    <location>
        <begin position="172"/>
        <end position="191"/>
    </location>
</feature>
<dbReference type="CDD" id="cd12797">
    <property type="entry name" value="M23_peptidase"/>
    <property type="match status" value="1"/>
</dbReference>
<name>A0A239JM54_9BURK</name>
<evidence type="ECO:0000313" key="3">
    <source>
        <dbReference type="EMBL" id="SNT06859.1"/>
    </source>
</evidence>
<gene>
    <name evidence="3" type="ORF">SAMN06265795_1137</name>
</gene>
<dbReference type="GO" id="GO:0004222">
    <property type="term" value="F:metalloendopeptidase activity"/>
    <property type="evidence" value="ECO:0007669"/>
    <property type="project" value="TreeGrafter"/>
</dbReference>